<dbReference type="PROSITE" id="PS51740">
    <property type="entry name" value="SPOVT_ABRB"/>
    <property type="match status" value="1"/>
</dbReference>
<accession>A0A0C2HK69</accession>
<evidence type="ECO:0000259" key="2">
    <source>
        <dbReference type="PROSITE" id="PS51740"/>
    </source>
</evidence>
<dbReference type="NCBIfam" id="TIGR01439">
    <property type="entry name" value="lp_hng_hel_AbrB"/>
    <property type="match status" value="1"/>
</dbReference>
<comment type="caution">
    <text evidence="3">The sequence shown here is derived from an EMBL/GenBank/DDBJ whole genome shotgun (WGS) entry which is preliminary data.</text>
</comment>
<keyword evidence="1" id="KW-0238">DNA-binding</keyword>
<dbReference type="Gene3D" id="2.10.260.10">
    <property type="match status" value="1"/>
</dbReference>
<evidence type="ECO:0000313" key="3">
    <source>
        <dbReference type="EMBL" id="KIH75420.1"/>
    </source>
</evidence>
<feature type="domain" description="SpoVT-AbrB" evidence="2">
    <location>
        <begin position="3"/>
        <end position="48"/>
    </location>
</feature>
<dbReference type="RefSeq" id="WP_040101181.1">
    <property type="nucleotide sequence ID" value="NZ_JWJD01000011.1"/>
</dbReference>
<protein>
    <submittedName>
        <fullName evidence="3">AbrB family transcriptional regulator</fullName>
    </submittedName>
</protein>
<sequence length="76" mass="8609">MPTATSKITSKYQATIPDPVRKVLHLKAGGAIAFDIEDNQIRIRKARPIDFSFAKAREQTLSEWESATDEEAYRDL</sequence>
<dbReference type="Pfam" id="PF04014">
    <property type="entry name" value="MazE_antitoxin"/>
    <property type="match status" value="1"/>
</dbReference>
<dbReference type="InterPro" id="IPR007159">
    <property type="entry name" value="SpoVT-AbrB_dom"/>
</dbReference>
<gene>
    <name evidence="3" type="ORF">GFER_16685</name>
</gene>
<dbReference type="GO" id="GO:0003677">
    <property type="term" value="F:DNA binding"/>
    <property type="evidence" value="ECO:0007669"/>
    <property type="project" value="UniProtKB-UniRule"/>
</dbReference>
<dbReference type="EMBL" id="JWJD01000011">
    <property type="protein sequence ID" value="KIH75420.1"/>
    <property type="molecule type" value="Genomic_DNA"/>
</dbReference>
<name>A0A0C2HK69_9BACT</name>
<organism evidence="3 4">
    <name type="scientific">Geoalkalibacter ferrihydriticus DSM 17813</name>
    <dbReference type="NCBI Taxonomy" id="1121915"/>
    <lineage>
        <taxon>Bacteria</taxon>
        <taxon>Pseudomonadati</taxon>
        <taxon>Thermodesulfobacteriota</taxon>
        <taxon>Desulfuromonadia</taxon>
        <taxon>Desulfuromonadales</taxon>
        <taxon>Geoalkalibacteraceae</taxon>
        <taxon>Geoalkalibacter</taxon>
    </lineage>
</organism>
<dbReference type="Proteomes" id="UP000035068">
    <property type="component" value="Unassembled WGS sequence"/>
</dbReference>
<dbReference type="SUPFAM" id="SSF89447">
    <property type="entry name" value="AbrB/MazE/MraZ-like"/>
    <property type="match status" value="1"/>
</dbReference>
<dbReference type="AlphaFoldDB" id="A0A0C2HK69"/>
<dbReference type="SMART" id="SM00966">
    <property type="entry name" value="SpoVT_AbrB"/>
    <property type="match status" value="1"/>
</dbReference>
<dbReference type="InterPro" id="IPR037914">
    <property type="entry name" value="SpoVT-AbrB_sf"/>
</dbReference>
<evidence type="ECO:0000256" key="1">
    <source>
        <dbReference type="PROSITE-ProRule" id="PRU01076"/>
    </source>
</evidence>
<keyword evidence="4" id="KW-1185">Reference proteome</keyword>
<proteinExistence type="predicted"/>
<reference evidence="3 4" key="1">
    <citation type="submission" date="2014-12" db="EMBL/GenBank/DDBJ databases">
        <title>Genomes of Geoalkalibacter ferrihydriticus and Geoalkalibacter subterraneus, two haloalkaliphilic metal-reducing members of the Geobacteraceae.</title>
        <authorList>
            <person name="Badalamenti J.P."/>
            <person name="Torres C.I."/>
            <person name="Krajmalnik-Brown R."/>
            <person name="Bond D.R."/>
        </authorList>
    </citation>
    <scope>NUCLEOTIDE SEQUENCE [LARGE SCALE GENOMIC DNA]</scope>
    <source>
        <strain evidence="3 4">DSM 17813</strain>
    </source>
</reference>
<evidence type="ECO:0000313" key="4">
    <source>
        <dbReference type="Proteomes" id="UP000035068"/>
    </source>
</evidence>